<keyword evidence="2" id="KW-0285">Flavoprotein</keyword>
<evidence type="ECO:0000256" key="3">
    <source>
        <dbReference type="ARBA" id="ARBA00022827"/>
    </source>
</evidence>
<dbReference type="PROSITE" id="PS51387">
    <property type="entry name" value="FAD_PCMH"/>
    <property type="match status" value="1"/>
</dbReference>
<dbReference type="EMBL" id="KN834871">
    <property type="protein sequence ID" value="KIK51153.1"/>
    <property type="molecule type" value="Genomic_DNA"/>
</dbReference>
<evidence type="ECO:0000256" key="4">
    <source>
        <dbReference type="ARBA" id="ARBA00023002"/>
    </source>
</evidence>
<dbReference type="Proteomes" id="UP000053593">
    <property type="component" value="Unassembled WGS sequence"/>
</dbReference>
<feature type="domain" description="FAD-binding PCMH-type" evidence="6">
    <location>
        <begin position="73"/>
        <end position="245"/>
    </location>
</feature>
<accession>A0A0D0C8P9</accession>
<dbReference type="SUPFAM" id="SSF56176">
    <property type="entry name" value="FAD-binding/transporter-associated domain-like"/>
    <property type="match status" value="1"/>
</dbReference>
<sequence>MASTTLQRLILAISLSTPWAHMAVANADVLSQTPQSLCCKSFRQLLPESGQVELPGSPGFVEESSQYFSAQESELVPSCRLNPTSPEQVSLILNTATRLGCEFAVRSGGHMPWAGSANIEGLGVTIDLSSMNSTTLSKDRTIAYVESGAKWGSVYNTLESTGLVAVGARGQGIGVGGFLLGGGISFFSPKYGFGSDSVVGYQVVTANGEIIEANSLQNPDLFWALRLGSTNFGVVTRFDLRTIPSTQMWGGIRSFNLSYAFDAAKAMIDFTDRVAAEGLDTVGLDLGAGNTFFMNFAHITPDINGSQADVFNSTLSIPFLSDTTRSNVTLLNLLQEIDALFSSGFHVSFRTLSIVPDAQFIVDMWEEGRKIFASYDGNPNASWTLGYSPFALSMLKATEVADDAQGLTTADGAIMNILLSAFWTDDVSEDDMQTKLASLIEWGKTTAQERGIWNKYIYLNYASPDVDPYTSLKPNNTQRLMGIRDRYDPEGLLRKLWVGGFKL</sequence>
<dbReference type="OrthoDB" id="2151789at2759"/>
<dbReference type="InterPro" id="IPR036318">
    <property type="entry name" value="FAD-bd_PCMH-like_sf"/>
</dbReference>
<evidence type="ECO:0000256" key="2">
    <source>
        <dbReference type="ARBA" id="ARBA00022630"/>
    </source>
</evidence>
<dbReference type="InterPro" id="IPR016166">
    <property type="entry name" value="FAD-bd_PCMH"/>
</dbReference>
<organism evidence="7 8">
    <name type="scientific">Collybiopsis luxurians FD-317 M1</name>
    <dbReference type="NCBI Taxonomy" id="944289"/>
    <lineage>
        <taxon>Eukaryota</taxon>
        <taxon>Fungi</taxon>
        <taxon>Dikarya</taxon>
        <taxon>Basidiomycota</taxon>
        <taxon>Agaricomycotina</taxon>
        <taxon>Agaricomycetes</taxon>
        <taxon>Agaricomycetidae</taxon>
        <taxon>Agaricales</taxon>
        <taxon>Marasmiineae</taxon>
        <taxon>Omphalotaceae</taxon>
        <taxon>Collybiopsis</taxon>
        <taxon>Collybiopsis luxurians</taxon>
    </lineage>
</organism>
<dbReference type="Gene3D" id="3.30.465.10">
    <property type="match status" value="1"/>
</dbReference>
<proteinExistence type="inferred from homology"/>
<evidence type="ECO:0000313" key="8">
    <source>
        <dbReference type="Proteomes" id="UP000053593"/>
    </source>
</evidence>
<dbReference type="Pfam" id="PF01565">
    <property type="entry name" value="FAD_binding_4"/>
    <property type="match status" value="1"/>
</dbReference>
<feature type="signal peptide" evidence="5">
    <location>
        <begin position="1"/>
        <end position="27"/>
    </location>
</feature>
<dbReference type="HOGENOM" id="CLU_018354_1_2_1"/>
<dbReference type="InterPro" id="IPR006094">
    <property type="entry name" value="Oxid_FAD_bind_N"/>
</dbReference>
<keyword evidence="4" id="KW-0560">Oxidoreductase</keyword>
<keyword evidence="8" id="KW-1185">Reference proteome</keyword>
<evidence type="ECO:0000256" key="1">
    <source>
        <dbReference type="ARBA" id="ARBA00005466"/>
    </source>
</evidence>
<gene>
    <name evidence="7" type="ORF">GYMLUDRAFT_50722</name>
</gene>
<comment type="similarity">
    <text evidence="1">Belongs to the oxygen-dependent FAD-linked oxidoreductase family.</text>
</comment>
<evidence type="ECO:0000259" key="6">
    <source>
        <dbReference type="PROSITE" id="PS51387"/>
    </source>
</evidence>
<dbReference type="GO" id="GO:0071949">
    <property type="term" value="F:FAD binding"/>
    <property type="evidence" value="ECO:0007669"/>
    <property type="project" value="InterPro"/>
</dbReference>
<dbReference type="PANTHER" id="PTHR42973:SF53">
    <property type="entry name" value="FAD-BINDING PCMH-TYPE DOMAIN-CONTAINING PROTEIN-RELATED"/>
    <property type="match status" value="1"/>
</dbReference>
<dbReference type="GO" id="GO:0016491">
    <property type="term" value="F:oxidoreductase activity"/>
    <property type="evidence" value="ECO:0007669"/>
    <property type="project" value="UniProtKB-KW"/>
</dbReference>
<name>A0A0D0C8P9_9AGAR</name>
<dbReference type="AlphaFoldDB" id="A0A0D0C8P9"/>
<dbReference type="PANTHER" id="PTHR42973">
    <property type="entry name" value="BINDING OXIDOREDUCTASE, PUTATIVE (AFU_ORTHOLOGUE AFUA_1G17690)-RELATED"/>
    <property type="match status" value="1"/>
</dbReference>
<dbReference type="InterPro" id="IPR050416">
    <property type="entry name" value="FAD-linked_Oxidoreductase"/>
</dbReference>
<keyword evidence="5" id="KW-0732">Signal</keyword>
<keyword evidence="3" id="KW-0274">FAD</keyword>
<reference evidence="7 8" key="1">
    <citation type="submission" date="2014-04" db="EMBL/GenBank/DDBJ databases">
        <title>Evolutionary Origins and Diversification of the Mycorrhizal Mutualists.</title>
        <authorList>
            <consortium name="DOE Joint Genome Institute"/>
            <consortium name="Mycorrhizal Genomics Consortium"/>
            <person name="Kohler A."/>
            <person name="Kuo A."/>
            <person name="Nagy L.G."/>
            <person name="Floudas D."/>
            <person name="Copeland A."/>
            <person name="Barry K.W."/>
            <person name="Cichocki N."/>
            <person name="Veneault-Fourrey C."/>
            <person name="LaButti K."/>
            <person name="Lindquist E.A."/>
            <person name="Lipzen A."/>
            <person name="Lundell T."/>
            <person name="Morin E."/>
            <person name="Murat C."/>
            <person name="Riley R."/>
            <person name="Ohm R."/>
            <person name="Sun H."/>
            <person name="Tunlid A."/>
            <person name="Henrissat B."/>
            <person name="Grigoriev I.V."/>
            <person name="Hibbett D.S."/>
            <person name="Martin F."/>
        </authorList>
    </citation>
    <scope>NUCLEOTIDE SEQUENCE [LARGE SCALE GENOMIC DNA]</scope>
    <source>
        <strain evidence="7 8">FD-317 M1</strain>
    </source>
</reference>
<protein>
    <recommendedName>
        <fullName evidence="6">FAD-binding PCMH-type domain-containing protein</fullName>
    </recommendedName>
</protein>
<dbReference type="InterPro" id="IPR016169">
    <property type="entry name" value="FAD-bd_PCMH_sub2"/>
</dbReference>
<evidence type="ECO:0000256" key="5">
    <source>
        <dbReference type="SAM" id="SignalP"/>
    </source>
</evidence>
<feature type="chain" id="PRO_5002225086" description="FAD-binding PCMH-type domain-containing protein" evidence="5">
    <location>
        <begin position="28"/>
        <end position="503"/>
    </location>
</feature>
<evidence type="ECO:0000313" key="7">
    <source>
        <dbReference type="EMBL" id="KIK51153.1"/>
    </source>
</evidence>